<reference evidence="1 2" key="1">
    <citation type="submission" date="2021-01" db="EMBL/GenBank/DDBJ databases">
        <title>Actinoplanes sp. nov. LDG1-01 isolated from lichen.</title>
        <authorList>
            <person name="Saeng-In P."/>
            <person name="Phongsopitanun W."/>
            <person name="Kanchanasin P."/>
            <person name="Yuki M."/>
            <person name="Kudo T."/>
            <person name="Ohkuma M."/>
            <person name="Tanasupawat S."/>
        </authorList>
    </citation>
    <scope>NUCLEOTIDE SEQUENCE [LARGE SCALE GENOMIC DNA]</scope>
    <source>
        <strain evidence="1 2">LDG1-01</strain>
    </source>
</reference>
<comment type="caution">
    <text evidence="1">The sequence shown here is derived from an EMBL/GenBank/DDBJ whole genome shotgun (WGS) entry which is preliminary data.</text>
</comment>
<dbReference type="SUPFAM" id="SSF82607">
    <property type="entry name" value="YbaB-like"/>
    <property type="match status" value="1"/>
</dbReference>
<sequence length="126" mass="13718">MSDDAEGWVRSWSASVSEQAAAAQSMADQVSRLESTASDRERLVRVTVDGSGCVTGLELEPEARRYDMDRLAAEILRTMRLAQARLTEQVAAIAERTVGVDTPTGRAVVSGFESRFPVRGEDDDGR</sequence>
<dbReference type="EMBL" id="JAENHO010000008">
    <property type="protein sequence ID" value="MBL7258150.1"/>
    <property type="molecule type" value="Genomic_DNA"/>
</dbReference>
<dbReference type="InterPro" id="IPR004401">
    <property type="entry name" value="YbaB/EbfC"/>
</dbReference>
<dbReference type="RefSeq" id="WP_202994786.1">
    <property type="nucleotide sequence ID" value="NZ_JAENHO010000008.1"/>
</dbReference>
<dbReference type="Pfam" id="PF02575">
    <property type="entry name" value="YbaB_DNA_bd"/>
    <property type="match status" value="1"/>
</dbReference>
<dbReference type="Proteomes" id="UP000598996">
    <property type="component" value="Unassembled WGS sequence"/>
</dbReference>
<proteinExistence type="predicted"/>
<name>A0ABS1VUL2_9ACTN</name>
<evidence type="ECO:0000313" key="1">
    <source>
        <dbReference type="EMBL" id="MBL7258150.1"/>
    </source>
</evidence>
<organism evidence="1 2">
    <name type="scientific">Paractinoplanes lichenicola</name>
    <dbReference type="NCBI Taxonomy" id="2802976"/>
    <lineage>
        <taxon>Bacteria</taxon>
        <taxon>Bacillati</taxon>
        <taxon>Actinomycetota</taxon>
        <taxon>Actinomycetes</taxon>
        <taxon>Micromonosporales</taxon>
        <taxon>Micromonosporaceae</taxon>
        <taxon>Paractinoplanes</taxon>
    </lineage>
</organism>
<accession>A0ABS1VUL2</accession>
<gene>
    <name evidence="1" type="ORF">JKJ07_27970</name>
</gene>
<keyword evidence="2" id="KW-1185">Reference proteome</keyword>
<dbReference type="Gene3D" id="3.30.1310.10">
    <property type="entry name" value="Nucleoid-associated protein YbaB-like domain"/>
    <property type="match status" value="1"/>
</dbReference>
<evidence type="ECO:0000313" key="2">
    <source>
        <dbReference type="Proteomes" id="UP000598996"/>
    </source>
</evidence>
<protein>
    <submittedName>
        <fullName evidence="1">YbaB/EbfC family nucleoid-associated protein</fullName>
    </submittedName>
</protein>
<dbReference type="InterPro" id="IPR036894">
    <property type="entry name" value="YbaB-like_sf"/>
</dbReference>